<sequence length="326" mass="35118">MSIFFVAFGCKKPISTDAGQPAQWGQQPELPVVNGEARFTLEAQDYFVNVMGNTLPRMPIFPALQPKTGLVRGYVADLSGKPLQGATIGVRSTATGGYYSGVSAQTDAKGYYELTVPWGAADFYAAGYTIDYGQGRVTMSLYSADGKLESFPSKDGLVKNFVLLSYGVLNKDLAGQKPNDPTNYAGGSFYITYNVADPSSVYNPSTYIPDNAEIQVTLVPDGAGLYGEKKTFIITKKASQLNYNFLVMNVPVGSYTLKANLKNGPQLRLEAVGRYASVSPYFGLKPISAVGSAQLLFTPDSQLSNSLTLPNRGNWGSLQIKVELPQ</sequence>
<gene>
    <name evidence="1" type="ORF">GJR95_16640</name>
</gene>
<name>A0A6P1VXI4_9BACT</name>
<reference evidence="1 2" key="1">
    <citation type="submission" date="2019-11" db="EMBL/GenBank/DDBJ databases">
        <title>Spirosoma endbachense sp. nov., isolated from a natural salt meadow.</title>
        <authorList>
            <person name="Rojas J."/>
            <person name="Ambika Manirajan B."/>
            <person name="Ratering S."/>
            <person name="Suarez C."/>
            <person name="Geissler-Plaum R."/>
            <person name="Schnell S."/>
        </authorList>
    </citation>
    <scope>NUCLEOTIDE SEQUENCE [LARGE SCALE GENOMIC DNA]</scope>
    <source>
        <strain evidence="1 2">I-24</strain>
    </source>
</reference>
<evidence type="ECO:0000313" key="2">
    <source>
        <dbReference type="Proteomes" id="UP000464577"/>
    </source>
</evidence>
<dbReference type="InterPro" id="IPR008969">
    <property type="entry name" value="CarboxyPept-like_regulatory"/>
</dbReference>
<dbReference type="SUPFAM" id="SSF49464">
    <property type="entry name" value="Carboxypeptidase regulatory domain-like"/>
    <property type="match status" value="1"/>
</dbReference>
<accession>A0A6P1VXI4</accession>
<dbReference type="EMBL" id="CP045997">
    <property type="protein sequence ID" value="QHV96540.1"/>
    <property type="molecule type" value="Genomic_DNA"/>
</dbReference>
<protein>
    <recommendedName>
        <fullName evidence="3">Carboxypeptidase regulatory-like domain-containing protein</fullName>
    </recommendedName>
</protein>
<evidence type="ECO:0008006" key="3">
    <source>
        <dbReference type="Google" id="ProtNLM"/>
    </source>
</evidence>
<evidence type="ECO:0000313" key="1">
    <source>
        <dbReference type="EMBL" id="QHV96540.1"/>
    </source>
</evidence>
<dbReference type="KEGG" id="senf:GJR95_16640"/>
<keyword evidence="2" id="KW-1185">Reference proteome</keyword>
<dbReference type="Proteomes" id="UP000464577">
    <property type="component" value="Chromosome"/>
</dbReference>
<dbReference type="AlphaFoldDB" id="A0A6P1VXI4"/>
<proteinExistence type="predicted"/>
<dbReference type="Gene3D" id="2.60.40.1120">
    <property type="entry name" value="Carboxypeptidase-like, regulatory domain"/>
    <property type="match status" value="1"/>
</dbReference>
<organism evidence="1 2">
    <name type="scientific">Spirosoma endbachense</name>
    <dbReference type="NCBI Taxonomy" id="2666025"/>
    <lineage>
        <taxon>Bacteria</taxon>
        <taxon>Pseudomonadati</taxon>
        <taxon>Bacteroidota</taxon>
        <taxon>Cytophagia</taxon>
        <taxon>Cytophagales</taxon>
        <taxon>Cytophagaceae</taxon>
        <taxon>Spirosoma</taxon>
    </lineage>
</organism>